<comment type="caution">
    <text evidence="1">The sequence shown here is derived from an EMBL/GenBank/DDBJ whole genome shotgun (WGS) entry which is preliminary data.</text>
</comment>
<dbReference type="Pfam" id="PF19086">
    <property type="entry name" value="Terpene_syn_C_2"/>
    <property type="match status" value="1"/>
</dbReference>
<evidence type="ECO:0000313" key="1">
    <source>
        <dbReference type="EMBL" id="OXA40830.1"/>
    </source>
</evidence>
<reference evidence="1 2" key="1">
    <citation type="submission" date="2015-12" db="EMBL/GenBank/DDBJ databases">
        <title>The genome of Folsomia candida.</title>
        <authorList>
            <person name="Faddeeva A."/>
            <person name="Derks M.F."/>
            <person name="Anvar Y."/>
            <person name="Smit S."/>
            <person name="Van Straalen N."/>
            <person name="Roelofs D."/>
        </authorList>
    </citation>
    <scope>NUCLEOTIDE SEQUENCE [LARGE SCALE GENOMIC DNA]</scope>
    <source>
        <strain evidence="1 2">VU population</strain>
        <tissue evidence="1">Whole body</tissue>
    </source>
</reference>
<dbReference type="Proteomes" id="UP000198287">
    <property type="component" value="Unassembled WGS sequence"/>
</dbReference>
<evidence type="ECO:0000313" key="2">
    <source>
        <dbReference type="Proteomes" id="UP000198287"/>
    </source>
</evidence>
<protein>
    <submittedName>
        <fullName evidence="1">Alpha-muurolene synthase</fullName>
    </submittedName>
</protein>
<dbReference type="SUPFAM" id="SSF48576">
    <property type="entry name" value="Terpenoid synthases"/>
    <property type="match status" value="1"/>
</dbReference>
<dbReference type="EMBL" id="LNIX01000031">
    <property type="protein sequence ID" value="OXA40830.1"/>
    <property type="molecule type" value="Genomic_DNA"/>
</dbReference>
<dbReference type="InterPro" id="IPR008949">
    <property type="entry name" value="Isoprenoid_synthase_dom_sf"/>
</dbReference>
<organism evidence="1 2">
    <name type="scientific">Folsomia candida</name>
    <name type="common">Springtail</name>
    <dbReference type="NCBI Taxonomy" id="158441"/>
    <lineage>
        <taxon>Eukaryota</taxon>
        <taxon>Metazoa</taxon>
        <taxon>Ecdysozoa</taxon>
        <taxon>Arthropoda</taxon>
        <taxon>Hexapoda</taxon>
        <taxon>Collembola</taxon>
        <taxon>Entomobryomorpha</taxon>
        <taxon>Isotomoidea</taxon>
        <taxon>Isotomidae</taxon>
        <taxon>Proisotominae</taxon>
        <taxon>Folsomia</taxon>
    </lineage>
</organism>
<gene>
    <name evidence="1" type="ORF">Fcan01_24236</name>
</gene>
<sequence length="158" mass="18299">MISLHWRKVSGGADASNELLMLLENGNPPNYIVDHLMVKTLFNTSSTLFALRNDIVGVKRDLARNDTGGTVMFKILVEGKSPFVAVQEIVSLYEKLTRDYVQLRKAVLSMFKNYGKENYMKLENYIELLERYEYGATIFWFTTPRYQINGKFELELIK</sequence>
<keyword evidence="2" id="KW-1185">Reference proteome</keyword>
<dbReference type="Gene3D" id="1.10.600.10">
    <property type="entry name" value="Farnesyl Diphosphate Synthase"/>
    <property type="match status" value="1"/>
</dbReference>
<name>A0A226D6T1_FOLCA</name>
<dbReference type="AlphaFoldDB" id="A0A226D6T1"/>
<accession>A0A226D6T1</accession>
<proteinExistence type="predicted"/>